<protein>
    <submittedName>
        <fullName evidence="3">Uncharacterized protein</fullName>
    </submittedName>
</protein>
<dbReference type="AlphaFoldDB" id="A0AAW2DAD7"/>
<feature type="compositionally biased region" description="Basic and acidic residues" evidence="1">
    <location>
        <begin position="13"/>
        <end position="25"/>
    </location>
</feature>
<keyword evidence="4" id="KW-1185">Reference proteome</keyword>
<sequence>MAHVISMEQSLPTKDKSKNDGETSRGPDQIIVPTAVEWTSPGSDWILNRCNIPMELRSSLDDMGYPIEKNEENPKKVTFPKVPLRLRKAKGIRSEDYFDPTVTSFGPYHHGKRELQEIDTIKDEVMLKFIKESGKSFPEFYYKVRKMIDHTRACYVDCSKEKYCDDTLALIMLRDGCFISYLLDIVVEAEKWDKVSELFVNHGKLLGLISVAKDMVLLENQIPLSVLELLMSLRYNNKKVVPKMIKQFIYYVFLGISLEDVLEDMNVEFWGISPEEVPKDINEEPQAHCLLECIQKEFSKVVDGKKERSLCLNFVPFVNSSKKEPDLIDDFPSYRSLSELKAKGIHFKPINSSPHSFKKRKSFSIFDIEFIQGFFYSQLKLPPLVLGHASVILWNNLIAFELSPACKTNIVFVSYISFLNALIANPDDVKELRSKRILLNFAGSDEEMFKFFKEISTGSIQDSSIYRNIREDIEKHCRSKIRTWAAEIIYKYFRNPWSALGLFAGIAVVVLSFLQTYFTIYPVKD</sequence>
<keyword evidence="2" id="KW-0472">Membrane</keyword>
<evidence type="ECO:0000256" key="1">
    <source>
        <dbReference type="SAM" id="MobiDB-lite"/>
    </source>
</evidence>
<dbReference type="PANTHER" id="PTHR31170">
    <property type="entry name" value="BNAC04G53230D PROTEIN"/>
    <property type="match status" value="1"/>
</dbReference>
<evidence type="ECO:0000313" key="3">
    <source>
        <dbReference type="EMBL" id="KAL0006812.1"/>
    </source>
</evidence>
<dbReference type="PANTHER" id="PTHR31170:SF25">
    <property type="entry name" value="BNAA09G04570D PROTEIN"/>
    <property type="match status" value="1"/>
</dbReference>
<organism evidence="3 4">
    <name type="scientific">Lithocarpus litseifolius</name>
    <dbReference type="NCBI Taxonomy" id="425828"/>
    <lineage>
        <taxon>Eukaryota</taxon>
        <taxon>Viridiplantae</taxon>
        <taxon>Streptophyta</taxon>
        <taxon>Embryophyta</taxon>
        <taxon>Tracheophyta</taxon>
        <taxon>Spermatophyta</taxon>
        <taxon>Magnoliopsida</taxon>
        <taxon>eudicotyledons</taxon>
        <taxon>Gunneridae</taxon>
        <taxon>Pentapetalae</taxon>
        <taxon>rosids</taxon>
        <taxon>fabids</taxon>
        <taxon>Fagales</taxon>
        <taxon>Fagaceae</taxon>
        <taxon>Lithocarpus</taxon>
    </lineage>
</organism>
<reference evidence="3 4" key="1">
    <citation type="submission" date="2024-01" db="EMBL/GenBank/DDBJ databases">
        <title>A telomere-to-telomere, gap-free genome of sweet tea (Lithocarpus litseifolius).</title>
        <authorList>
            <person name="Zhou J."/>
        </authorList>
    </citation>
    <scope>NUCLEOTIDE SEQUENCE [LARGE SCALE GENOMIC DNA]</scope>
    <source>
        <strain evidence="3">Zhou-2022a</strain>
        <tissue evidence="3">Leaf</tissue>
    </source>
</reference>
<accession>A0AAW2DAD7</accession>
<evidence type="ECO:0000256" key="2">
    <source>
        <dbReference type="SAM" id="Phobius"/>
    </source>
</evidence>
<evidence type="ECO:0000313" key="4">
    <source>
        <dbReference type="Proteomes" id="UP001459277"/>
    </source>
</evidence>
<gene>
    <name evidence="3" type="ORF">SO802_008314</name>
</gene>
<keyword evidence="2" id="KW-1133">Transmembrane helix</keyword>
<proteinExistence type="predicted"/>
<comment type="caution">
    <text evidence="3">The sequence shown here is derived from an EMBL/GenBank/DDBJ whole genome shotgun (WGS) entry which is preliminary data.</text>
</comment>
<dbReference type="Proteomes" id="UP001459277">
    <property type="component" value="Unassembled WGS sequence"/>
</dbReference>
<dbReference type="Pfam" id="PF03140">
    <property type="entry name" value="DUF247"/>
    <property type="match status" value="1"/>
</dbReference>
<dbReference type="InterPro" id="IPR004158">
    <property type="entry name" value="DUF247_pln"/>
</dbReference>
<dbReference type="EMBL" id="JAZDWU010000003">
    <property type="protein sequence ID" value="KAL0006812.1"/>
    <property type="molecule type" value="Genomic_DNA"/>
</dbReference>
<keyword evidence="2" id="KW-0812">Transmembrane</keyword>
<feature type="transmembrane region" description="Helical" evidence="2">
    <location>
        <begin position="497"/>
        <end position="520"/>
    </location>
</feature>
<name>A0AAW2DAD7_9ROSI</name>
<feature type="region of interest" description="Disordered" evidence="1">
    <location>
        <begin position="1"/>
        <end position="29"/>
    </location>
</feature>